<dbReference type="OrthoDB" id="140595at2"/>
<dbReference type="PANTHER" id="PTHR43734:SF7">
    <property type="entry name" value="4,4'-DIAPONEUROSPORENE OXYGENASE"/>
    <property type="match status" value="1"/>
</dbReference>
<keyword evidence="2" id="KW-0285">Flavoprotein</keyword>
<dbReference type="HAMAP" id="MF_00753">
    <property type="entry name" value="Glycerol3P_GlpB"/>
    <property type="match status" value="1"/>
</dbReference>
<feature type="domain" description="FAD-dependent oxidoreductase 2 FAD-binding" evidence="5">
    <location>
        <begin position="4"/>
        <end position="402"/>
    </location>
</feature>
<dbReference type="InterPro" id="IPR009158">
    <property type="entry name" value="G3P_DH_GlpB_su"/>
</dbReference>
<keyword evidence="4" id="KW-0560">Oxidoreductase</keyword>
<keyword evidence="3" id="KW-0288">FMN</keyword>
<evidence type="ECO:0000256" key="1">
    <source>
        <dbReference type="ARBA" id="ARBA00006046"/>
    </source>
</evidence>
<sequence>MKFDTVIIGGGLTGLISGIRLMQKGQKCAIISSGQSALHFFSGSFDLLNNLPDGTPVNNPEASLLELSKQAPNHPYVKMGESKFTELAQKAKSFLTEIGIKTQGCSHKNHYRITPMGMIKPTWLTMSNFAFFEVGKFPWKKAAIINIEGFLDFNPDFISEAFEKIGVETSIAYFNLPELNLIRKNPSEFRSTNLSFVLDKEVNQDLLVKILSEKSQGCELIIFPDCIGFRNADLLPGLINRLGKPIYLIPTFPPSLVGVSTQLYLKDYFTKLGGVFMLGDNATHADIEGNQVTNLYTLNHGNIPISAKNVILSSGSFFSQGLLADIKQVYEPVFDLDTDYLTDRADWYNSNLFEKQNYQQFGVKTDKNFHGIKNDTPIDNLYVAGAILSGFNPLKEGCGAGVSFLSALYVAEQILIKEKTYEPIAQYK</sequence>
<dbReference type="InterPro" id="IPR003953">
    <property type="entry name" value="FAD-dep_OxRdtase_2_FAD-bd"/>
</dbReference>
<dbReference type="EMBL" id="FCOR01000006">
    <property type="protein sequence ID" value="CVK16392.1"/>
    <property type="molecule type" value="Genomic_DNA"/>
</dbReference>
<evidence type="ECO:0000313" key="6">
    <source>
        <dbReference type="EMBL" id="CVK16392.1"/>
    </source>
</evidence>
<dbReference type="RefSeq" id="WP_055425588.1">
    <property type="nucleotide sequence ID" value="NZ_FCOR01000006.1"/>
</dbReference>
<dbReference type="NCBIfam" id="NF003719">
    <property type="entry name" value="PRK05329.1-2"/>
    <property type="match status" value="1"/>
</dbReference>
<reference evidence="6 7" key="1">
    <citation type="submission" date="2016-01" db="EMBL/GenBank/DDBJ databases">
        <authorList>
            <person name="McClelland M."/>
            <person name="Jain A."/>
            <person name="Saraogi P."/>
            <person name="Mendelson R."/>
            <person name="Westerman R."/>
            <person name="SanMiguel P."/>
            <person name="Csonka L."/>
        </authorList>
    </citation>
    <scope>NUCLEOTIDE SEQUENCE [LARGE SCALE GENOMIC DNA]</scope>
    <source>
        <strain evidence="6 7">R-53146</strain>
    </source>
</reference>
<dbReference type="NCBIfam" id="TIGR03378">
    <property type="entry name" value="glycerol3P_GlpB"/>
    <property type="match status" value="1"/>
</dbReference>
<dbReference type="AlphaFoldDB" id="A0A0X3APV3"/>
<evidence type="ECO:0000313" key="7">
    <source>
        <dbReference type="Proteomes" id="UP000182761"/>
    </source>
</evidence>
<dbReference type="GO" id="GO:0009331">
    <property type="term" value="C:glycerol-3-phosphate dehydrogenase (FAD) complex"/>
    <property type="evidence" value="ECO:0007669"/>
    <property type="project" value="InterPro"/>
</dbReference>
<organism evidence="6 7">
    <name type="scientific">Apibacter mensalis</name>
    <dbReference type="NCBI Taxonomy" id="1586267"/>
    <lineage>
        <taxon>Bacteria</taxon>
        <taxon>Pseudomonadati</taxon>
        <taxon>Bacteroidota</taxon>
        <taxon>Flavobacteriia</taxon>
        <taxon>Flavobacteriales</taxon>
        <taxon>Weeksellaceae</taxon>
        <taxon>Apibacter</taxon>
    </lineage>
</organism>
<gene>
    <name evidence="6" type="ORF">Ga0061079_106158</name>
</gene>
<dbReference type="GO" id="GO:0004368">
    <property type="term" value="F:glycerol-3-phosphate dehydrogenase (quinone) activity"/>
    <property type="evidence" value="ECO:0007669"/>
    <property type="project" value="InterPro"/>
</dbReference>
<dbReference type="NCBIfam" id="NF003720">
    <property type="entry name" value="PRK05329.1-3"/>
    <property type="match status" value="1"/>
</dbReference>
<evidence type="ECO:0000256" key="2">
    <source>
        <dbReference type="ARBA" id="ARBA00022630"/>
    </source>
</evidence>
<evidence type="ECO:0000256" key="3">
    <source>
        <dbReference type="ARBA" id="ARBA00022643"/>
    </source>
</evidence>
<dbReference type="SUPFAM" id="SSF51905">
    <property type="entry name" value="FAD/NAD(P)-binding domain"/>
    <property type="match status" value="1"/>
</dbReference>
<dbReference type="InterPro" id="IPR036188">
    <property type="entry name" value="FAD/NAD-bd_sf"/>
</dbReference>
<accession>A0A0X3APV3</accession>
<dbReference type="STRING" id="1586267.GCA_001418685_01245"/>
<name>A0A0X3APV3_9FLAO</name>
<evidence type="ECO:0000259" key="5">
    <source>
        <dbReference type="Pfam" id="PF00890"/>
    </source>
</evidence>
<protein>
    <submittedName>
        <fullName evidence="6">Glycerol 3-phosphate dehydrogenase (Quinone) subunit B</fullName>
    </submittedName>
</protein>
<comment type="similarity">
    <text evidence="1">Belongs to the carotenoid/retinoid oxidoreductase family.</text>
</comment>
<dbReference type="PIRSF" id="PIRSF000141">
    <property type="entry name" value="Anaerobic_G3P_dh"/>
    <property type="match status" value="1"/>
</dbReference>
<proteinExistence type="inferred from homology"/>
<dbReference type="NCBIfam" id="NF003718">
    <property type="entry name" value="PRK05329.1-1"/>
    <property type="match status" value="1"/>
</dbReference>
<evidence type="ECO:0000256" key="4">
    <source>
        <dbReference type="ARBA" id="ARBA00023002"/>
    </source>
</evidence>
<dbReference type="Proteomes" id="UP000182761">
    <property type="component" value="Unassembled WGS sequence"/>
</dbReference>
<dbReference type="Pfam" id="PF00890">
    <property type="entry name" value="FAD_binding_2"/>
    <property type="match status" value="1"/>
</dbReference>
<keyword evidence="7" id="KW-1185">Reference proteome</keyword>
<dbReference type="PANTHER" id="PTHR43734">
    <property type="entry name" value="PHYTOENE DESATURASE"/>
    <property type="match status" value="1"/>
</dbReference>